<name>A0A656QM46_9BURK</name>
<dbReference type="InterPro" id="IPR036291">
    <property type="entry name" value="NAD(P)-bd_dom_sf"/>
</dbReference>
<comment type="caution">
    <text evidence="3">The sequence shown here is derived from an EMBL/GenBank/DDBJ whole genome shotgun (WGS) entry which is preliminary data.</text>
</comment>
<keyword evidence="1" id="KW-1133">Transmembrane helix</keyword>
<dbReference type="GO" id="GO:0044877">
    <property type="term" value="F:protein-containing complex binding"/>
    <property type="evidence" value="ECO:0007669"/>
    <property type="project" value="TreeGrafter"/>
</dbReference>
<dbReference type="Pfam" id="PF13460">
    <property type="entry name" value="NAD_binding_10"/>
    <property type="match status" value="1"/>
</dbReference>
<protein>
    <submittedName>
        <fullName evidence="3">Epimerase</fullName>
    </submittedName>
</protein>
<feature type="transmembrane region" description="Helical" evidence="1">
    <location>
        <begin position="306"/>
        <end position="332"/>
    </location>
</feature>
<evidence type="ECO:0000313" key="4">
    <source>
        <dbReference type="Proteomes" id="UP000027451"/>
    </source>
</evidence>
<organism evidence="3 4">
    <name type="scientific">Caballeronia zhejiangensis</name>
    <dbReference type="NCBI Taxonomy" id="871203"/>
    <lineage>
        <taxon>Bacteria</taxon>
        <taxon>Pseudomonadati</taxon>
        <taxon>Pseudomonadota</taxon>
        <taxon>Betaproteobacteria</taxon>
        <taxon>Burkholderiales</taxon>
        <taxon>Burkholderiaceae</taxon>
        <taxon>Caballeronia</taxon>
    </lineage>
</organism>
<dbReference type="AlphaFoldDB" id="A0A656QM46"/>
<keyword evidence="1" id="KW-0472">Membrane</keyword>
<keyword evidence="1" id="KW-0812">Transmembrane</keyword>
<evidence type="ECO:0000256" key="1">
    <source>
        <dbReference type="SAM" id="Phobius"/>
    </source>
</evidence>
<dbReference type="InterPro" id="IPR016040">
    <property type="entry name" value="NAD(P)-bd_dom"/>
</dbReference>
<sequence>MVIFLTGATGLLGSRIAAALVAQGHAVRCAARHAPGGEGAVRGCRFVALDLSDELDPASVMPLLEGVDVVINAAGIFEDRTGHDFSRIHTRSPIALFQATVMAGVGRIVQISALGADGGAQTPYHRSKKAADDALRALPISSLIVQPSLVFAEDGRSTQFFAAWSTLPVVPLPGSGAQVVQPVHVDDVVELVTRGALTRASAAPASETVAAVGPRPVTMKEYLRLLNRLCSAGAPLFMPVPMPLVKTAAALCARLPGALMSPDALAMLERGNAASADGMQRWLGRPPRSLGDEPSKRATLGLRAKLAWLAPLLAGAIGAVWIWTAIVSAWLYPRAASLDLLARVGAPEGTRLFLLYSAALLDLLLGVLCFAWPARLGPRRRLWWAQIGLIVVYSVLITWRLPEFWLHPYGPLSKNLPMIAALLLLMNIDGKGST</sequence>
<dbReference type="SUPFAM" id="SSF51735">
    <property type="entry name" value="NAD(P)-binding Rossmann-fold domains"/>
    <property type="match status" value="1"/>
</dbReference>
<dbReference type="Pfam" id="PF13781">
    <property type="entry name" value="DoxX_3"/>
    <property type="match status" value="1"/>
</dbReference>
<dbReference type="Proteomes" id="UP000027451">
    <property type="component" value="Unassembled WGS sequence"/>
</dbReference>
<keyword evidence="4" id="KW-1185">Reference proteome</keyword>
<feature type="transmembrane region" description="Helical" evidence="1">
    <location>
        <begin position="383"/>
        <end position="402"/>
    </location>
</feature>
<evidence type="ECO:0000259" key="2">
    <source>
        <dbReference type="Pfam" id="PF13460"/>
    </source>
</evidence>
<proteinExistence type="predicted"/>
<dbReference type="Gene3D" id="3.40.50.720">
    <property type="entry name" value="NAD(P)-binding Rossmann-like Domain"/>
    <property type="match status" value="1"/>
</dbReference>
<feature type="transmembrane region" description="Helical" evidence="1">
    <location>
        <begin position="352"/>
        <end position="371"/>
    </location>
</feature>
<dbReference type="InterPro" id="IPR051207">
    <property type="entry name" value="ComplexI_NDUFA9_subunit"/>
</dbReference>
<evidence type="ECO:0000313" key="3">
    <source>
        <dbReference type="EMBL" id="KDR31981.1"/>
    </source>
</evidence>
<reference evidence="3 4" key="1">
    <citation type="submission" date="2014-03" db="EMBL/GenBank/DDBJ databases">
        <title>Draft Genome Sequences of Four Burkholderia Strains.</title>
        <authorList>
            <person name="Liu X.Y."/>
            <person name="Li C.X."/>
            <person name="Xu J.H."/>
        </authorList>
    </citation>
    <scope>NUCLEOTIDE SEQUENCE [LARGE SCALE GENOMIC DNA]</scope>
    <source>
        <strain evidence="3 4">OP-1</strain>
    </source>
</reference>
<dbReference type="PANTHER" id="PTHR12126">
    <property type="entry name" value="NADH-UBIQUINONE OXIDOREDUCTASE 39 KDA SUBUNIT-RELATED"/>
    <property type="match status" value="1"/>
</dbReference>
<dbReference type="InterPro" id="IPR025695">
    <property type="entry name" value="DoxX-like"/>
</dbReference>
<gene>
    <name evidence="3" type="ORF">BG60_25345</name>
</gene>
<dbReference type="EMBL" id="JFHD01000004">
    <property type="protein sequence ID" value="KDR31981.1"/>
    <property type="molecule type" value="Genomic_DNA"/>
</dbReference>
<feature type="domain" description="NAD(P)-binding" evidence="2">
    <location>
        <begin position="7"/>
        <end position="154"/>
    </location>
</feature>
<accession>A0A656QM46</accession>
<dbReference type="OrthoDB" id="5292533at2"/>
<dbReference type="PANTHER" id="PTHR12126:SF11">
    <property type="entry name" value="NADH DEHYDROGENASE [UBIQUINONE] 1 ALPHA SUBCOMPLEX SUBUNIT 9, MITOCHONDRIAL"/>
    <property type="match status" value="1"/>
</dbReference>
<dbReference type="RefSeq" id="WP_008345562.1">
    <property type="nucleotide sequence ID" value="NZ_CP084288.1"/>
</dbReference>